<evidence type="ECO:0000313" key="4">
    <source>
        <dbReference type="Proteomes" id="UP000295416"/>
    </source>
</evidence>
<organism evidence="3 4">
    <name type="scientific">Scopulibacillus darangshiensis</name>
    <dbReference type="NCBI Taxonomy" id="442528"/>
    <lineage>
        <taxon>Bacteria</taxon>
        <taxon>Bacillati</taxon>
        <taxon>Bacillota</taxon>
        <taxon>Bacilli</taxon>
        <taxon>Bacillales</taxon>
        <taxon>Sporolactobacillaceae</taxon>
        <taxon>Scopulibacillus</taxon>
    </lineage>
</organism>
<reference evidence="3 4" key="1">
    <citation type="submission" date="2019-03" db="EMBL/GenBank/DDBJ databases">
        <title>Genomic Encyclopedia of Type Strains, Phase IV (KMG-IV): sequencing the most valuable type-strain genomes for metagenomic binning, comparative biology and taxonomic classification.</title>
        <authorList>
            <person name="Goeker M."/>
        </authorList>
    </citation>
    <scope>NUCLEOTIDE SEQUENCE [LARGE SCALE GENOMIC DNA]</scope>
    <source>
        <strain evidence="3 4">DSM 19377</strain>
    </source>
</reference>
<dbReference type="InterPro" id="IPR001041">
    <property type="entry name" value="2Fe-2S_ferredoxin-type"/>
</dbReference>
<dbReference type="AlphaFoldDB" id="A0A4R2NP81"/>
<evidence type="ECO:0000313" key="3">
    <source>
        <dbReference type="EMBL" id="TCP23452.1"/>
    </source>
</evidence>
<dbReference type="GO" id="GO:0016491">
    <property type="term" value="F:oxidoreductase activity"/>
    <property type="evidence" value="ECO:0007669"/>
    <property type="project" value="UniProtKB-KW"/>
</dbReference>
<keyword evidence="4" id="KW-1185">Reference proteome</keyword>
<dbReference type="EMBL" id="SLXK01000031">
    <property type="protein sequence ID" value="TCP23452.1"/>
    <property type="molecule type" value="Genomic_DNA"/>
</dbReference>
<feature type="domain" description="2Fe-2S ferredoxin-type" evidence="2">
    <location>
        <begin position="19"/>
        <end position="101"/>
    </location>
</feature>
<protein>
    <submittedName>
        <fullName evidence="3">Sarcosine oxidase subunit alpha</fullName>
    </submittedName>
</protein>
<dbReference type="Proteomes" id="UP000295416">
    <property type="component" value="Unassembled WGS sequence"/>
</dbReference>
<dbReference type="SUPFAM" id="SSF54292">
    <property type="entry name" value="2Fe-2S ferredoxin-like"/>
    <property type="match status" value="1"/>
</dbReference>
<dbReference type="GO" id="GO:0051536">
    <property type="term" value="F:iron-sulfur cluster binding"/>
    <property type="evidence" value="ECO:0007669"/>
    <property type="project" value="InterPro"/>
</dbReference>
<dbReference type="InterPro" id="IPR042204">
    <property type="entry name" value="2Fe-2S-bd_N"/>
</dbReference>
<dbReference type="OrthoDB" id="573392at2"/>
<gene>
    <name evidence="3" type="ORF">EV207_13113</name>
</gene>
<sequence>MKTLRIKKHPILGPDDFRNTVAFTYNGKTINALEGDTLAAALLANGIRSLRAHEESGSPRSFYCNIGHCFECRVTVNGKEGVRACLTPVSRGVVVESGKKLPLPFKDGGEK</sequence>
<evidence type="ECO:0000256" key="1">
    <source>
        <dbReference type="ARBA" id="ARBA00023002"/>
    </source>
</evidence>
<accession>A0A4R2NP81</accession>
<dbReference type="PROSITE" id="PS51085">
    <property type="entry name" value="2FE2S_FER_2"/>
    <property type="match status" value="1"/>
</dbReference>
<dbReference type="InterPro" id="IPR036010">
    <property type="entry name" value="2Fe-2S_ferredoxin-like_sf"/>
</dbReference>
<proteinExistence type="predicted"/>
<evidence type="ECO:0000259" key="2">
    <source>
        <dbReference type="PROSITE" id="PS51085"/>
    </source>
</evidence>
<comment type="caution">
    <text evidence="3">The sequence shown here is derived from an EMBL/GenBank/DDBJ whole genome shotgun (WGS) entry which is preliminary data.</text>
</comment>
<keyword evidence="1" id="KW-0560">Oxidoreductase</keyword>
<dbReference type="Gene3D" id="3.10.20.440">
    <property type="entry name" value="2Fe-2S iron-sulphur cluster binding domain, sarcosine oxidase, alpha subunit, N-terminal domain"/>
    <property type="match status" value="1"/>
</dbReference>
<dbReference type="RefSeq" id="WP_132747378.1">
    <property type="nucleotide sequence ID" value="NZ_SLXK01000031.1"/>
</dbReference>
<dbReference type="CDD" id="cd00207">
    <property type="entry name" value="fer2"/>
    <property type="match status" value="1"/>
</dbReference>
<dbReference type="Pfam" id="PF13510">
    <property type="entry name" value="Fer2_4"/>
    <property type="match status" value="1"/>
</dbReference>
<name>A0A4R2NP81_9BACL</name>